<dbReference type="SUPFAM" id="SSF50978">
    <property type="entry name" value="WD40 repeat-like"/>
    <property type="match status" value="1"/>
</dbReference>
<feature type="compositionally biased region" description="Low complexity" evidence="1">
    <location>
        <begin position="10"/>
        <end position="19"/>
    </location>
</feature>
<dbReference type="OrthoDB" id="244107at2759"/>
<dbReference type="Gene3D" id="2.130.10.10">
    <property type="entry name" value="YVTN repeat-like/Quinoprotein amine dehydrogenase"/>
    <property type="match status" value="1"/>
</dbReference>
<feature type="non-terminal residue" evidence="3">
    <location>
        <position position="139"/>
    </location>
</feature>
<accession>A0A368GN35</accession>
<protein>
    <recommendedName>
        <fullName evidence="2">Vps41 beta-propeller domain-containing protein</fullName>
    </recommendedName>
</protein>
<comment type="caution">
    <text evidence="3">The sequence shown here is derived from an EMBL/GenBank/DDBJ whole genome shotgun (WGS) entry which is preliminary data.</text>
</comment>
<reference evidence="3 4" key="1">
    <citation type="submission" date="2014-10" db="EMBL/GenBank/DDBJ databases">
        <title>Draft genome of the hookworm Ancylostoma caninum.</title>
        <authorList>
            <person name="Mitreva M."/>
        </authorList>
    </citation>
    <scope>NUCLEOTIDE SEQUENCE [LARGE SCALE GENOMIC DNA]</scope>
    <source>
        <strain evidence="3 4">Baltimore</strain>
    </source>
</reference>
<dbReference type="Pfam" id="PF23411">
    <property type="entry name" value="Beta-prop_Vps41"/>
    <property type="match status" value="1"/>
</dbReference>
<dbReference type="AlphaFoldDB" id="A0A368GN35"/>
<evidence type="ECO:0000259" key="2">
    <source>
        <dbReference type="Pfam" id="PF23411"/>
    </source>
</evidence>
<feature type="domain" description="Vps41 beta-propeller" evidence="2">
    <location>
        <begin position="33"/>
        <end position="128"/>
    </location>
</feature>
<evidence type="ECO:0000313" key="4">
    <source>
        <dbReference type="Proteomes" id="UP000252519"/>
    </source>
</evidence>
<dbReference type="InterPro" id="IPR036322">
    <property type="entry name" value="WD40_repeat_dom_sf"/>
</dbReference>
<name>A0A368GN35_ANCCA</name>
<organism evidence="3 4">
    <name type="scientific">Ancylostoma caninum</name>
    <name type="common">Dog hookworm</name>
    <dbReference type="NCBI Taxonomy" id="29170"/>
    <lineage>
        <taxon>Eukaryota</taxon>
        <taxon>Metazoa</taxon>
        <taxon>Ecdysozoa</taxon>
        <taxon>Nematoda</taxon>
        <taxon>Chromadorea</taxon>
        <taxon>Rhabditida</taxon>
        <taxon>Rhabditina</taxon>
        <taxon>Rhabditomorpha</taxon>
        <taxon>Strongyloidea</taxon>
        <taxon>Ancylostomatidae</taxon>
        <taxon>Ancylostomatinae</taxon>
        <taxon>Ancylostoma</taxon>
    </lineage>
</organism>
<dbReference type="InterPro" id="IPR015943">
    <property type="entry name" value="WD40/YVTN_repeat-like_dom_sf"/>
</dbReference>
<dbReference type="InterPro" id="IPR057780">
    <property type="entry name" value="Beta-prop_Vps41"/>
</dbReference>
<dbReference type="STRING" id="29170.A0A368GN35"/>
<dbReference type="EMBL" id="JOJR01000093">
    <property type="protein sequence ID" value="RCN45781.1"/>
    <property type="molecule type" value="Genomic_DNA"/>
</dbReference>
<proteinExistence type="predicted"/>
<gene>
    <name evidence="3" type="ORF">ANCCAN_08231</name>
</gene>
<dbReference type="Proteomes" id="UP000252519">
    <property type="component" value="Unassembled WGS sequence"/>
</dbReference>
<evidence type="ECO:0000313" key="3">
    <source>
        <dbReference type="EMBL" id="RCN45781.1"/>
    </source>
</evidence>
<feature type="region of interest" description="Disordered" evidence="1">
    <location>
        <begin position="1"/>
        <end position="25"/>
    </location>
</feature>
<sequence length="139" mass="15172">MSAIISHGFETAAETSSDCSSDEEDRLLEPRFKYQRIEGPDAKKMMATQGISAITAHLKLIVVGTQMGYVWVMDHFGHVDHQHVPVFRPHRSAVTKLAIDGPGNYIMSCGNDGRVAISGVGCDELNHVGLFPDPTYANT</sequence>
<evidence type="ECO:0000256" key="1">
    <source>
        <dbReference type="SAM" id="MobiDB-lite"/>
    </source>
</evidence>
<keyword evidence="4" id="KW-1185">Reference proteome</keyword>